<dbReference type="WBParaSite" id="TMUE_3000013323.1">
    <property type="protein sequence ID" value="TMUE_3000013323.1"/>
    <property type="gene ID" value="WBGene00301856"/>
</dbReference>
<proteinExistence type="predicted"/>
<evidence type="ECO:0000313" key="2">
    <source>
        <dbReference type="Proteomes" id="UP000046395"/>
    </source>
</evidence>
<dbReference type="AlphaFoldDB" id="A0A5S6R1N5"/>
<dbReference type="WBParaSite" id="TMUE_3000013405.1">
    <property type="protein sequence ID" value="TMUE_3000013405.1"/>
    <property type="gene ID" value="WBGene00301896"/>
</dbReference>
<organism evidence="2 4">
    <name type="scientific">Trichuris muris</name>
    <name type="common">Mouse whipworm</name>
    <dbReference type="NCBI Taxonomy" id="70415"/>
    <lineage>
        <taxon>Eukaryota</taxon>
        <taxon>Metazoa</taxon>
        <taxon>Ecdysozoa</taxon>
        <taxon>Nematoda</taxon>
        <taxon>Enoplea</taxon>
        <taxon>Dorylaimia</taxon>
        <taxon>Trichinellida</taxon>
        <taxon>Trichuridae</taxon>
        <taxon>Trichuris</taxon>
    </lineage>
</organism>
<accession>A0A5S6R1N5</accession>
<protein>
    <submittedName>
        <fullName evidence="3 4">Uncharacterized protein</fullName>
    </submittedName>
</protein>
<feature type="chain" id="PRO_5044624399" evidence="1">
    <location>
        <begin position="19"/>
        <end position="233"/>
    </location>
</feature>
<feature type="signal peptide" evidence="1">
    <location>
        <begin position="1"/>
        <end position="18"/>
    </location>
</feature>
<evidence type="ECO:0000313" key="3">
    <source>
        <dbReference type="WBParaSite" id="TMUE_3000013323.1"/>
    </source>
</evidence>
<evidence type="ECO:0000256" key="1">
    <source>
        <dbReference type="SAM" id="SignalP"/>
    </source>
</evidence>
<evidence type="ECO:0000313" key="4">
    <source>
        <dbReference type="WBParaSite" id="TMUE_3000013405.1"/>
    </source>
</evidence>
<sequence>MQMILQLWRNFCLAELCAVRPGGHPNCPRDLAAIVLTCGQRVWCVKYSSQFAVDENEYPAGSSKGGDAELKESLTQLEQLQANPEYPDGEQVLLMRNEIMQLLGCEAGFENGQDSFSCASSSSSELPKDDLSSRDGNLADQLVGHRCLAPYTITRGLDYDNTVVSKLFYVPRSRTVENLELMPRHISLQMNQSASMDWFNRETTVPLLVTSTLRQEPFKPQTRMCADLNGALT</sequence>
<keyword evidence="2" id="KW-1185">Reference proteome</keyword>
<name>A0A5S6R1N5_TRIMR</name>
<keyword evidence="1" id="KW-0732">Signal</keyword>
<dbReference type="Proteomes" id="UP000046395">
    <property type="component" value="Unassembled WGS sequence"/>
</dbReference>
<reference evidence="2" key="2">
    <citation type="submission" date="2014-03" db="EMBL/GenBank/DDBJ databases">
        <title>The whipworm genome and dual-species transcriptomics of an intimate host-pathogen interaction.</title>
        <authorList>
            <person name="Foth B.J."/>
            <person name="Tsai I.J."/>
            <person name="Reid A.J."/>
            <person name="Bancroft A.J."/>
            <person name="Nichol S."/>
            <person name="Tracey A."/>
            <person name="Holroyd N."/>
            <person name="Cotton J.A."/>
            <person name="Stanley E.J."/>
            <person name="Zarowiecki M."/>
            <person name="Liu J.Z."/>
            <person name="Huckvale T."/>
            <person name="Cooper P.J."/>
            <person name="Grencis R.K."/>
            <person name="Berriman M."/>
        </authorList>
    </citation>
    <scope>NUCLEOTIDE SEQUENCE [LARGE SCALE GENOMIC DNA]</scope>
    <source>
        <strain evidence="2">Edinburgh</strain>
    </source>
</reference>
<reference evidence="3 4" key="3">
    <citation type="submission" date="2019-12" db="UniProtKB">
        <authorList>
            <consortium name="WormBaseParasite"/>
        </authorList>
    </citation>
    <scope>IDENTIFICATION</scope>
</reference>
<reference evidence="2" key="1">
    <citation type="submission" date="2013-11" db="EMBL/GenBank/DDBJ databases">
        <authorList>
            <person name="Aslett M."/>
        </authorList>
    </citation>
    <scope>NUCLEOTIDE SEQUENCE [LARGE SCALE GENOMIC DNA]</scope>
    <source>
        <strain evidence="2">Edinburgh</strain>
    </source>
</reference>